<dbReference type="VEuPathDB" id="PiroplasmaDB:TpMuguga_01g00271"/>
<dbReference type="InParanoid" id="Q4N943"/>
<dbReference type="EMBL" id="AAGK01000001">
    <property type="protein sequence ID" value="EAN33515.1"/>
    <property type="molecule type" value="Genomic_DNA"/>
</dbReference>
<gene>
    <name evidence="1" type="ordered locus">TP01_0271</name>
</gene>
<dbReference type="KEGG" id="tpv:TP01_0271"/>
<proteinExistence type="predicted"/>
<evidence type="ECO:0000313" key="1">
    <source>
        <dbReference type="EMBL" id="EAN33515.1"/>
    </source>
</evidence>
<keyword evidence="2" id="KW-1185">Reference proteome</keyword>
<dbReference type="AlphaFoldDB" id="Q4N943"/>
<dbReference type="eggNOG" id="ENOG502QX7R">
    <property type="taxonomic scope" value="Eukaryota"/>
</dbReference>
<accession>Q4N943</accession>
<dbReference type="OMA" id="TSKIHED"/>
<dbReference type="Proteomes" id="UP000001949">
    <property type="component" value="Unassembled WGS sequence"/>
</dbReference>
<protein>
    <submittedName>
        <fullName evidence="1">Uncharacterized protein</fullName>
    </submittedName>
</protein>
<organism evidence="1 2">
    <name type="scientific">Theileria parva</name>
    <name type="common">East coast fever infection agent</name>
    <dbReference type="NCBI Taxonomy" id="5875"/>
    <lineage>
        <taxon>Eukaryota</taxon>
        <taxon>Sar</taxon>
        <taxon>Alveolata</taxon>
        <taxon>Apicomplexa</taxon>
        <taxon>Aconoidasida</taxon>
        <taxon>Piroplasmida</taxon>
        <taxon>Theileriidae</taxon>
        <taxon>Theileria</taxon>
    </lineage>
</organism>
<reference evidence="1 2" key="1">
    <citation type="journal article" date="2005" name="Science">
        <title>Genome sequence of Theileria parva, a bovine pathogen that transforms lymphocytes.</title>
        <authorList>
            <person name="Gardner M.J."/>
            <person name="Bishop R."/>
            <person name="Shah T."/>
            <person name="de Villiers E.P."/>
            <person name="Carlton J.M."/>
            <person name="Hall N."/>
            <person name="Ren Q."/>
            <person name="Paulsen I.T."/>
            <person name="Pain A."/>
            <person name="Berriman M."/>
            <person name="Wilson R.J.M."/>
            <person name="Sato S."/>
            <person name="Ralph S.A."/>
            <person name="Mann D.J."/>
            <person name="Xiong Z."/>
            <person name="Shallom S.J."/>
            <person name="Weidman J."/>
            <person name="Jiang L."/>
            <person name="Lynn J."/>
            <person name="Weaver B."/>
            <person name="Shoaibi A."/>
            <person name="Domingo A.R."/>
            <person name="Wasawo D."/>
            <person name="Crabtree J."/>
            <person name="Wortman J.R."/>
            <person name="Haas B."/>
            <person name="Angiuoli S.V."/>
            <person name="Creasy T.H."/>
            <person name="Lu C."/>
            <person name="Suh B."/>
            <person name="Silva J.C."/>
            <person name="Utterback T.R."/>
            <person name="Feldblyum T.V."/>
            <person name="Pertea M."/>
            <person name="Allen J."/>
            <person name="Nierman W.C."/>
            <person name="Taracha E.L.N."/>
            <person name="Salzberg S.L."/>
            <person name="White O.R."/>
            <person name="Fitzhugh H.A."/>
            <person name="Morzaria S."/>
            <person name="Venter J.C."/>
            <person name="Fraser C.M."/>
            <person name="Nene V."/>
        </authorList>
    </citation>
    <scope>NUCLEOTIDE SEQUENCE [LARGE SCALE GENOMIC DNA]</scope>
    <source>
        <strain evidence="1 2">Muguga</strain>
    </source>
</reference>
<sequence length="643" mass="74524">MAKCNIKASNVALEWSNICKELTSQQAVRLLHRFTSGLINLPPRIERISSDSCSGFLEKRVAYDFLEGKKLLNSNNLSFSKSLDILQHKIIDLNDKSLLKPKDVSLSLNSYAKFYQNLHSNRSYNHLYNLIPTDNIKRYVSQLLSIANKNIQHMNEQDLSLVLNCISKINVNHDAFLKSSNKLLYNSLQEFYRKGLTLEDDSSSDNLMKNITPQGVSLLLNCFSKSNIELDPSVLDFFVDEYVGKLVEKFQINQLIVTLNSFLKFKIPLTRVFKAVKTADIMLKESEKEYNMKLISTSLYTFAKYNYQPIYCFRNIVSYLDRVNLKHSSELELGNIYYAFGKLNYRNTKLIDKMNENVYENLKTFTPHGVVGIYHSLSKLDYKSKLFSQNEKLQNMENRFISEFLKFFKDDLSLAGVNNSNFNIPVSYYPHKDFQVVPLHNINFCFSCSINNIVDHKIYSLLLRKLTCMIENEPSSPIFKIGNIVLNYREELTNDHDQFKFLSKYIGIQGIYQLYCILQHVLNYVERGLESIEYSVLASINSLMDHFNILSTGKRRKFFTEDLIFEPNKVEDDVKLDETTHLTSKIHEDVYSVLEKIAHERNEDNNQPGLDGNESSGLANDKSILYKEHEALPYTIDIVLFKF</sequence>
<comment type="caution">
    <text evidence="1">The sequence shown here is derived from an EMBL/GenBank/DDBJ whole genome shotgun (WGS) entry which is preliminary data.</text>
</comment>
<evidence type="ECO:0000313" key="2">
    <source>
        <dbReference type="Proteomes" id="UP000001949"/>
    </source>
</evidence>
<name>Q4N943_THEPA</name>